<evidence type="ECO:0000256" key="13">
    <source>
        <dbReference type="ARBA" id="ARBA00022840"/>
    </source>
</evidence>
<keyword evidence="19" id="KW-1185">Reference proteome</keyword>
<dbReference type="KEGG" id="bpsi:IX83_08425"/>
<dbReference type="EC" id="2.4.2.17" evidence="6 16"/>
<comment type="subunit">
    <text evidence="5 16">Heteromultimer composed of HisG and HisZ subunits.</text>
</comment>
<dbReference type="PANTHER" id="PTHR21403:SF8">
    <property type="entry name" value="ATP PHOSPHORIBOSYLTRANSFERASE"/>
    <property type="match status" value="1"/>
</dbReference>
<dbReference type="Gene3D" id="3.40.190.10">
    <property type="entry name" value="Periplasmic binding protein-like II"/>
    <property type="match status" value="2"/>
</dbReference>
<organism evidence="18 19">
    <name type="scientific">Basilea psittacipulmonis DSM 24701</name>
    <dbReference type="NCBI Taxonomy" id="1072685"/>
    <lineage>
        <taxon>Bacteria</taxon>
        <taxon>Pseudomonadati</taxon>
        <taxon>Pseudomonadota</taxon>
        <taxon>Betaproteobacteria</taxon>
        <taxon>Burkholderiales</taxon>
        <taxon>Alcaligenaceae</taxon>
        <taxon>Basilea</taxon>
    </lineage>
</organism>
<name>A0A077DIN7_9BURK</name>
<evidence type="ECO:0000256" key="8">
    <source>
        <dbReference type="ARBA" id="ARBA00022490"/>
    </source>
</evidence>
<sequence>MREQPLTLALSKGRIFDETLPLLEAAGIHVSEHPEQSRKLVLPSSDPNLRLLIVRASDVPTYVEYGAADFGIVGKDVLQEYTLSHQSQLYEPVDLKIAQCHLAVAVREDFDYHAAVFRGARLRVATKYVEITRRYFASQGVQVDLVKLYGSMELAPLMGLADAIVDVVSTGNTLKANHLKVAEYVMPISSRLIVNKASLKTKTSLLMPIIRTFEETVNQK</sequence>
<comment type="similarity">
    <text evidence="4 16">Belongs to the ATP phosphoribosyltransferase family. Short subfamily.</text>
</comment>
<dbReference type="InterPro" id="IPR001348">
    <property type="entry name" value="ATP_PRibTrfase_HisG"/>
</dbReference>
<evidence type="ECO:0000256" key="7">
    <source>
        <dbReference type="ARBA" id="ARBA00020998"/>
    </source>
</evidence>
<dbReference type="InterPro" id="IPR013820">
    <property type="entry name" value="ATP_PRibTrfase_cat"/>
</dbReference>
<evidence type="ECO:0000256" key="15">
    <source>
        <dbReference type="ARBA" id="ARBA00024861"/>
    </source>
</evidence>
<evidence type="ECO:0000256" key="14">
    <source>
        <dbReference type="ARBA" id="ARBA00023102"/>
    </source>
</evidence>
<comment type="function">
    <text evidence="15 16">Catalyzes the condensation of ATP and 5-phosphoribose 1-diphosphate to form N'-(5'-phosphoribosyl)-ATP (PR-ATP). Has a crucial role in the pathway because the rate of histidine biosynthesis seems to be controlled primarily by regulation of HisG enzymatic activity.</text>
</comment>
<dbReference type="eggNOG" id="COG0040">
    <property type="taxonomic scope" value="Bacteria"/>
</dbReference>
<dbReference type="UniPathway" id="UPA00031">
    <property type="reaction ID" value="UER00006"/>
</dbReference>
<dbReference type="InterPro" id="IPR024893">
    <property type="entry name" value="ATP_PRibTrfase_HisG_short"/>
</dbReference>
<dbReference type="STRING" id="1072685.IX83_08425"/>
<evidence type="ECO:0000256" key="10">
    <source>
        <dbReference type="ARBA" id="ARBA00022676"/>
    </source>
</evidence>
<dbReference type="RefSeq" id="WP_038501248.1">
    <property type="nucleotide sequence ID" value="NZ_AFWK01000097.1"/>
</dbReference>
<evidence type="ECO:0000256" key="4">
    <source>
        <dbReference type="ARBA" id="ARBA00009489"/>
    </source>
</evidence>
<dbReference type="HOGENOM" id="CLU_038115_2_0_4"/>
<evidence type="ECO:0000256" key="5">
    <source>
        <dbReference type="ARBA" id="ARBA00011496"/>
    </source>
</evidence>
<evidence type="ECO:0000259" key="17">
    <source>
        <dbReference type="Pfam" id="PF01634"/>
    </source>
</evidence>
<dbReference type="Pfam" id="PF01634">
    <property type="entry name" value="HisG"/>
    <property type="match status" value="1"/>
</dbReference>
<comment type="subcellular location">
    <subcellularLocation>
        <location evidence="2 16">Cytoplasm</location>
    </subcellularLocation>
</comment>
<dbReference type="GO" id="GO:0005737">
    <property type="term" value="C:cytoplasm"/>
    <property type="evidence" value="ECO:0007669"/>
    <property type="project" value="UniProtKB-SubCell"/>
</dbReference>
<dbReference type="CDD" id="cd13595">
    <property type="entry name" value="PBP2_HisGs"/>
    <property type="match status" value="1"/>
</dbReference>
<dbReference type="AlphaFoldDB" id="A0A077DIN7"/>
<proteinExistence type="inferred from homology"/>
<keyword evidence="13 16" id="KW-0067">ATP-binding</keyword>
<comment type="pathway">
    <text evidence="3 16">Amino-acid biosynthesis; L-histidine biosynthesis; L-histidine from 5-phospho-alpha-D-ribose 1-diphosphate: step 1/9.</text>
</comment>
<feature type="domain" description="ATP phosphoribosyltransferase catalytic" evidence="17">
    <location>
        <begin position="55"/>
        <end position="213"/>
    </location>
</feature>
<dbReference type="GO" id="GO:0005524">
    <property type="term" value="F:ATP binding"/>
    <property type="evidence" value="ECO:0007669"/>
    <property type="project" value="UniProtKB-KW"/>
</dbReference>
<evidence type="ECO:0000256" key="12">
    <source>
        <dbReference type="ARBA" id="ARBA00022741"/>
    </source>
</evidence>
<dbReference type="HAMAP" id="MF_01018">
    <property type="entry name" value="HisG_Short"/>
    <property type="match status" value="1"/>
</dbReference>
<evidence type="ECO:0000256" key="9">
    <source>
        <dbReference type="ARBA" id="ARBA00022605"/>
    </source>
</evidence>
<dbReference type="Proteomes" id="UP000028945">
    <property type="component" value="Chromosome"/>
</dbReference>
<dbReference type="SUPFAM" id="SSF53850">
    <property type="entry name" value="Periplasmic binding protein-like II"/>
    <property type="match status" value="1"/>
</dbReference>
<dbReference type="EMBL" id="CP009238">
    <property type="protein sequence ID" value="AIL33322.1"/>
    <property type="molecule type" value="Genomic_DNA"/>
</dbReference>
<evidence type="ECO:0000313" key="18">
    <source>
        <dbReference type="EMBL" id="AIL33322.1"/>
    </source>
</evidence>
<reference evidence="18 19" key="1">
    <citation type="journal article" date="2014" name="BMC Genomics">
        <title>A genomic perspective on a new bacterial genus and species from the Alcaligenaceae family, Basilea psittacipulmonis.</title>
        <authorList>
            <person name="Whiteson K.L."/>
            <person name="Hernandez D."/>
            <person name="Lazarevic V."/>
            <person name="Gaia N."/>
            <person name="Farinelli L."/>
            <person name="Francois P."/>
            <person name="Pilo P."/>
            <person name="Frey J."/>
            <person name="Schrenzel J."/>
        </authorList>
    </citation>
    <scope>NUCLEOTIDE SEQUENCE [LARGE SCALE GENOMIC DNA]</scope>
    <source>
        <strain evidence="18 19">DSM 24701</strain>
    </source>
</reference>
<evidence type="ECO:0000256" key="6">
    <source>
        <dbReference type="ARBA" id="ARBA00011946"/>
    </source>
</evidence>
<keyword evidence="8 16" id="KW-0963">Cytoplasm</keyword>
<dbReference type="PANTHER" id="PTHR21403">
    <property type="entry name" value="ATP PHOSPHORIBOSYLTRANSFERASE ATP-PRTASE"/>
    <property type="match status" value="1"/>
</dbReference>
<keyword evidence="14 16" id="KW-0368">Histidine biosynthesis</keyword>
<dbReference type="GO" id="GO:0000105">
    <property type="term" value="P:L-histidine biosynthetic process"/>
    <property type="evidence" value="ECO:0007669"/>
    <property type="project" value="UniProtKB-UniRule"/>
</dbReference>
<dbReference type="FunFam" id="3.40.190.10:FF:000011">
    <property type="entry name" value="ATP phosphoribosyltransferase"/>
    <property type="match status" value="1"/>
</dbReference>
<dbReference type="PROSITE" id="PS01316">
    <property type="entry name" value="ATP_P_PHORIBOSYLTR"/>
    <property type="match status" value="1"/>
</dbReference>
<dbReference type="GO" id="GO:0003879">
    <property type="term" value="F:ATP phosphoribosyltransferase activity"/>
    <property type="evidence" value="ECO:0007669"/>
    <property type="project" value="UniProtKB-UniRule"/>
</dbReference>
<dbReference type="InterPro" id="IPR018198">
    <property type="entry name" value="ATP_PRibTrfase_CS"/>
</dbReference>
<evidence type="ECO:0000256" key="1">
    <source>
        <dbReference type="ARBA" id="ARBA00000915"/>
    </source>
</evidence>
<keyword evidence="10 16" id="KW-0328">Glycosyltransferase</keyword>
<dbReference type="OrthoDB" id="9801867at2"/>
<evidence type="ECO:0000256" key="11">
    <source>
        <dbReference type="ARBA" id="ARBA00022679"/>
    </source>
</evidence>
<protein>
    <recommendedName>
        <fullName evidence="7 16">ATP phosphoribosyltransferase</fullName>
        <shortName evidence="16">ATP-PRT</shortName>
        <shortName evidence="16">ATP-PRTase</shortName>
        <ecNumber evidence="6 16">2.4.2.17</ecNumber>
    </recommendedName>
</protein>
<comment type="domain">
    <text evidence="16">Lacks the C-terminal regulatory region which is replaced by HisZ.</text>
</comment>
<evidence type="ECO:0000256" key="16">
    <source>
        <dbReference type="HAMAP-Rule" id="MF_01018"/>
    </source>
</evidence>
<evidence type="ECO:0000256" key="2">
    <source>
        <dbReference type="ARBA" id="ARBA00004496"/>
    </source>
</evidence>
<dbReference type="NCBIfam" id="TIGR00070">
    <property type="entry name" value="hisG"/>
    <property type="match status" value="1"/>
</dbReference>
<keyword evidence="12 16" id="KW-0547">Nucleotide-binding</keyword>
<evidence type="ECO:0000256" key="3">
    <source>
        <dbReference type="ARBA" id="ARBA00004667"/>
    </source>
</evidence>
<accession>A0A077DIN7</accession>
<evidence type="ECO:0000313" key="19">
    <source>
        <dbReference type="Proteomes" id="UP000028945"/>
    </source>
</evidence>
<keyword evidence="11 16" id="KW-0808">Transferase</keyword>
<keyword evidence="9 16" id="KW-0028">Amino-acid biosynthesis</keyword>
<gene>
    <name evidence="16 18" type="primary">hisG</name>
    <name evidence="18" type="ORF">IX83_08425</name>
</gene>
<comment type="catalytic activity">
    <reaction evidence="1 16">
        <text>1-(5-phospho-beta-D-ribosyl)-ATP + diphosphate = 5-phospho-alpha-D-ribose 1-diphosphate + ATP</text>
        <dbReference type="Rhea" id="RHEA:18473"/>
        <dbReference type="ChEBI" id="CHEBI:30616"/>
        <dbReference type="ChEBI" id="CHEBI:33019"/>
        <dbReference type="ChEBI" id="CHEBI:58017"/>
        <dbReference type="ChEBI" id="CHEBI:73183"/>
        <dbReference type="EC" id="2.4.2.17"/>
    </reaction>
</comment>